<name>A0A225AXE7_TALAT</name>
<reference evidence="2 3" key="1">
    <citation type="submission" date="2015-06" db="EMBL/GenBank/DDBJ databases">
        <title>Talaromyces atroroseus IBT 11181 draft genome.</title>
        <authorList>
            <person name="Rasmussen K.B."/>
            <person name="Rasmussen S."/>
            <person name="Petersen B."/>
            <person name="Sicheritz-Ponten T."/>
            <person name="Mortensen U.H."/>
            <person name="Thrane U."/>
        </authorList>
    </citation>
    <scope>NUCLEOTIDE SEQUENCE [LARGE SCALE GENOMIC DNA]</scope>
    <source>
        <strain evidence="2 3">IBT 11181</strain>
    </source>
</reference>
<dbReference type="AlphaFoldDB" id="A0A225AXE7"/>
<dbReference type="SUPFAM" id="SSF53474">
    <property type="entry name" value="alpha/beta-Hydrolases"/>
    <property type="match status" value="1"/>
</dbReference>
<evidence type="ECO:0000259" key="1">
    <source>
        <dbReference type="Pfam" id="PF01738"/>
    </source>
</evidence>
<dbReference type="InterPro" id="IPR029058">
    <property type="entry name" value="AB_hydrolase_fold"/>
</dbReference>
<dbReference type="GeneID" id="31005711"/>
<dbReference type="InterPro" id="IPR002925">
    <property type="entry name" value="Dienelactn_hydro"/>
</dbReference>
<dbReference type="OrthoDB" id="2147163at2759"/>
<dbReference type="RefSeq" id="XP_020119256.1">
    <property type="nucleotide sequence ID" value="XM_020268281.1"/>
</dbReference>
<dbReference type="Proteomes" id="UP000214365">
    <property type="component" value="Unassembled WGS sequence"/>
</dbReference>
<sequence length="245" mass="26343">MSTAPSCCTRTPIGATEAVPVEKIASLDTYVTGNKSSKSGIILVYDIFGFYPQTLLGADKLAEQTGAVTFVPDLLDKVYAEQSWIPPDTDEKKAAFGAFFTNTAAPPLALPKLKAWLAEAKTKYPTVEKWGIAGLCWGGKLAVLLSTEGTEFAVSGQVHPGLYDVADAKAAVIPHICLASKDESAEVTAGYQAVFAEGSLGSRADTYPTMHHGWMGARADLEDAENKKEYERGYKEIADFFAKYL</sequence>
<dbReference type="Pfam" id="PF01738">
    <property type="entry name" value="DLH"/>
    <property type="match status" value="1"/>
</dbReference>
<dbReference type="GO" id="GO:0016787">
    <property type="term" value="F:hydrolase activity"/>
    <property type="evidence" value="ECO:0007669"/>
    <property type="project" value="InterPro"/>
</dbReference>
<dbReference type="Gene3D" id="3.40.50.1820">
    <property type="entry name" value="alpha/beta hydrolase"/>
    <property type="match status" value="1"/>
</dbReference>
<dbReference type="PANTHER" id="PTHR47668:SF1">
    <property type="entry name" value="DIENELACTONE HYDROLASE DOMAIN-CONTAINING PROTEIN-RELATED"/>
    <property type="match status" value="1"/>
</dbReference>
<dbReference type="EMBL" id="LFMY01000008">
    <property type="protein sequence ID" value="OKL59135.1"/>
    <property type="molecule type" value="Genomic_DNA"/>
</dbReference>
<evidence type="ECO:0000313" key="2">
    <source>
        <dbReference type="EMBL" id="OKL59135.1"/>
    </source>
</evidence>
<evidence type="ECO:0000313" key="3">
    <source>
        <dbReference type="Proteomes" id="UP000214365"/>
    </source>
</evidence>
<protein>
    <recommendedName>
        <fullName evidence="1">Dienelactone hydrolase domain-containing protein</fullName>
    </recommendedName>
</protein>
<feature type="domain" description="Dienelactone hydrolase" evidence="1">
    <location>
        <begin position="27"/>
        <end position="245"/>
    </location>
</feature>
<organism evidence="2 3">
    <name type="scientific">Talaromyces atroroseus</name>
    <dbReference type="NCBI Taxonomy" id="1441469"/>
    <lineage>
        <taxon>Eukaryota</taxon>
        <taxon>Fungi</taxon>
        <taxon>Dikarya</taxon>
        <taxon>Ascomycota</taxon>
        <taxon>Pezizomycotina</taxon>
        <taxon>Eurotiomycetes</taxon>
        <taxon>Eurotiomycetidae</taxon>
        <taxon>Eurotiales</taxon>
        <taxon>Trichocomaceae</taxon>
        <taxon>Talaromyces</taxon>
        <taxon>Talaromyces sect. Trachyspermi</taxon>
    </lineage>
</organism>
<dbReference type="STRING" id="1441469.A0A225AXE7"/>
<gene>
    <name evidence="2" type="ORF">UA08_05955</name>
</gene>
<comment type="caution">
    <text evidence="2">The sequence shown here is derived from an EMBL/GenBank/DDBJ whole genome shotgun (WGS) entry which is preliminary data.</text>
</comment>
<dbReference type="PANTHER" id="PTHR47668">
    <property type="entry name" value="DIENELACTONE HYDROLASE FAMILY PROTEIN (AFU_ORTHOLOGUE AFUA_6G01940)"/>
    <property type="match status" value="1"/>
</dbReference>
<proteinExistence type="predicted"/>
<accession>A0A225AXE7</accession>
<keyword evidence="3" id="KW-1185">Reference proteome</keyword>